<feature type="non-terminal residue" evidence="1">
    <location>
        <position position="105"/>
    </location>
</feature>
<name>A0A1B6JTH2_9HEMI</name>
<dbReference type="EMBL" id="GECU01005182">
    <property type="protein sequence ID" value="JAT02525.1"/>
    <property type="molecule type" value="Transcribed_RNA"/>
</dbReference>
<sequence length="105" mass="12028">APAAAGHRTAPVEYGEIILKKEDSRYPHTFRLIHGETCLSLVEGQREDNVFVPKFQDCEEGREDQIWKMFTEAQGQAYITGVRHYLDDMDESLSILVDDLEEDGR</sequence>
<evidence type="ECO:0000313" key="1">
    <source>
        <dbReference type="EMBL" id="JAT02525.1"/>
    </source>
</evidence>
<feature type="non-terminal residue" evidence="1">
    <location>
        <position position="1"/>
    </location>
</feature>
<organism evidence="1">
    <name type="scientific">Homalodisca liturata</name>
    <dbReference type="NCBI Taxonomy" id="320908"/>
    <lineage>
        <taxon>Eukaryota</taxon>
        <taxon>Metazoa</taxon>
        <taxon>Ecdysozoa</taxon>
        <taxon>Arthropoda</taxon>
        <taxon>Hexapoda</taxon>
        <taxon>Insecta</taxon>
        <taxon>Pterygota</taxon>
        <taxon>Neoptera</taxon>
        <taxon>Paraneoptera</taxon>
        <taxon>Hemiptera</taxon>
        <taxon>Auchenorrhyncha</taxon>
        <taxon>Membracoidea</taxon>
        <taxon>Cicadellidae</taxon>
        <taxon>Cicadellinae</taxon>
        <taxon>Proconiini</taxon>
        <taxon>Homalodisca</taxon>
    </lineage>
</organism>
<proteinExistence type="predicted"/>
<protein>
    <submittedName>
        <fullName evidence="1">Uncharacterized protein</fullName>
    </submittedName>
</protein>
<reference evidence="1" key="1">
    <citation type="submission" date="2015-11" db="EMBL/GenBank/DDBJ databases">
        <title>De novo transcriptome assembly of four potential Pierce s Disease insect vectors from Arizona vineyards.</title>
        <authorList>
            <person name="Tassone E.E."/>
        </authorList>
    </citation>
    <scope>NUCLEOTIDE SEQUENCE</scope>
</reference>
<gene>
    <name evidence="1" type="ORF">g.1852</name>
</gene>
<dbReference type="AlphaFoldDB" id="A0A1B6JTH2"/>
<accession>A0A1B6JTH2</accession>